<feature type="domain" description="N-acetyltransferase" evidence="3">
    <location>
        <begin position="9"/>
        <end position="194"/>
    </location>
</feature>
<evidence type="ECO:0000256" key="2">
    <source>
        <dbReference type="ARBA" id="ARBA00023315"/>
    </source>
</evidence>
<dbReference type="Proteomes" id="UP000774283">
    <property type="component" value="Unassembled WGS sequence"/>
</dbReference>
<dbReference type="SUPFAM" id="SSF55729">
    <property type="entry name" value="Acyl-CoA N-acyltransferases (Nat)"/>
    <property type="match status" value="1"/>
</dbReference>
<keyword evidence="1" id="KW-0808">Transferase</keyword>
<organism evidence="4 5">
    <name type="scientific">Sanguibacter hominis ATCC BAA-789</name>
    <dbReference type="NCBI Taxonomy" id="1312740"/>
    <lineage>
        <taxon>Bacteria</taxon>
        <taxon>Bacillati</taxon>
        <taxon>Actinomycetota</taxon>
        <taxon>Actinomycetes</taxon>
        <taxon>Micrococcales</taxon>
        <taxon>Sanguibacteraceae</taxon>
        <taxon>Sanguibacter</taxon>
    </lineage>
</organism>
<dbReference type="EMBL" id="JAAXOW010000002">
    <property type="protein sequence ID" value="NKX93492.1"/>
    <property type="molecule type" value="Genomic_DNA"/>
</dbReference>
<protein>
    <submittedName>
        <fullName evidence="4">GNAT family N-acetyltransferase</fullName>
    </submittedName>
</protein>
<keyword evidence="2" id="KW-0012">Acyltransferase</keyword>
<dbReference type="InterPro" id="IPR016181">
    <property type="entry name" value="Acyl_CoA_acyltransferase"/>
</dbReference>
<evidence type="ECO:0000313" key="4">
    <source>
        <dbReference type="EMBL" id="NKX93492.1"/>
    </source>
</evidence>
<dbReference type="PANTHER" id="PTHR43877">
    <property type="entry name" value="AMINOALKYLPHOSPHONATE N-ACETYLTRANSFERASE-RELATED-RELATED"/>
    <property type="match status" value="1"/>
</dbReference>
<dbReference type="InterPro" id="IPR000182">
    <property type="entry name" value="GNAT_dom"/>
</dbReference>
<dbReference type="Gene3D" id="3.40.630.30">
    <property type="match status" value="1"/>
</dbReference>
<evidence type="ECO:0000259" key="3">
    <source>
        <dbReference type="PROSITE" id="PS51186"/>
    </source>
</evidence>
<gene>
    <name evidence="4" type="ORF">HF995_09450</name>
</gene>
<keyword evidence="5" id="KW-1185">Reference proteome</keyword>
<dbReference type="InterPro" id="IPR050832">
    <property type="entry name" value="Bact_Acetyltransf"/>
</dbReference>
<proteinExistence type="predicted"/>
<sequence>MTDLQVPVARVRRAVLADADALAELAQLTFPLACPPGIDPRDVEDFCSNNLTADHFAEHLLSPLTTLLVAEPGAEQGFDGRHDAERLPLIAYALLVWAEPPPPTDVPVATPTVLLSKCYAHPDAHGTGAAAALVEAVVAEAAARGVRSVWLGVNQQNERAQRFYAKNGFAVVGTKQMVVGTQTHDDFVMCRTVAS</sequence>
<comment type="caution">
    <text evidence="4">The sequence shown here is derived from an EMBL/GenBank/DDBJ whole genome shotgun (WGS) entry which is preliminary data.</text>
</comment>
<dbReference type="PANTHER" id="PTHR43877:SF1">
    <property type="entry name" value="ACETYLTRANSFERASE"/>
    <property type="match status" value="1"/>
</dbReference>
<evidence type="ECO:0000313" key="5">
    <source>
        <dbReference type="Proteomes" id="UP000774283"/>
    </source>
</evidence>
<dbReference type="RefSeq" id="WP_168447511.1">
    <property type="nucleotide sequence ID" value="NZ_JAAXOW010000002.1"/>
</dbReference>
<evidence type="ECO:0000256" key="1">
    <source>
        <dbReference type="ARBA" id="ARBA00022679"/>
    </source>
</evidence>
<dbReference type="Pfam" id="PF00583">
    <property type="entry name" value="Acetyltransf_1"/>
    <property type="match status" value="1"/>
</dbReference>
<reference evidence="4 5" key="1">
    <citation type="submission" date="2020-04" db="EMBL/GenBank/DDBJ databases">
        <title>MicrobeNet Type strains.</title>
        <authorList>
            <person name="Nicholson A.C."/>
        </authorList>
    </citation>
    <scope>NUCLEOTIDE SEQUENCE [LARGE SCALE GENOMIC DNA]</scope>
    <source>
        <strain evidence="4 5">ATCC BAA-789</strain>
    </source>
</reference>
<accession>A0A9X5FE28</accession>
<dbReference type="PROSITE" id="PS51186">
    <property type="entry name" value="GNAT"/>
    <property type="match status" value="1"/>
</dbReference>
<dbReference type="GO" id="GO:0016747">
    <property type="term" value="F:acyltransferase activity, transferring groups other than amino-acyl groups"/>
    <property type="evidence" value="ECO:0007669"/>
    <property type="project" value="InterPro"/>
</dbReference>
<name>A0A9X5FE28_9MICO</name>
<dbReference type="AlphaFoldDB" id="A0A9X5FE28"/>